<dbReference type="EMBL" id="CACRXK020000101">
    <property type="protein sequence ID" value="CAB3978274.1"/>
    <property type="molecule type" value="Genomic_DNA"/>
</dbReference>
<comment type="caution">
    <text evidence="1">The sequence shown here is derived from an EMBL/GenBank/DDBJ whole genome shotgun (WGS) entry which is preliminary data.</text>
</comment>
<dbReference type="OrthoDB" id="7468926at2759"/>
<dbReference type="Gene3D" id="3.40.1350.10">
    <property type="match status" value="1"/>
</dbReference>
<dbReference type="InterPro" id="IPR011856">
    <property type="entry name" value="tRNA_endonuc-like_dom_sf"/>
</dbReference>
<reference evidence="1" key="1">
    <citation type="submission" date="2020-04" db="EMBL/GenBank/DDBJ databases">
        <authorList>
            <person name="Alioto T."/>
            <person name="Alioto T."/>
            <person name="Gomez Garrido J."/>
        </authorList>
    </citation>
    <scope>NUCLEOTIDE SEQUENCE</scope>
    <source>
        <strain evidence="1">A484AB</strain>
    </source>
</reference>
<gene>
    <name evidence="1" type="ORF">PACLA_8A014375</name>
</gene>
<dbReference type="PANTHER" id="PTHR36180:SF2">
    <property type="entry name" value="BRO FAMILY PROTEIN"/>
    <property type="match status" value="1"/>
</dbReference>
<keyword evidence="2" id="KW-1185">Reference proteome</keyword>
<dbReference type="GO" id="GO:0003676">
    <property type="term" value="F:nucleic acid binding"/>
    <property type="evidence" value="ECO:0007669"/>
    <property type="project" value="InterPro"/>
</dbReference>
<proteinExistence type="predicted"/>
<dbReference type="GO" id="GO:0016788">
    <property type="term" value="F:hydrolase activity, acting on ester bonds"/>
    <property type="evidence" value="ECO:0007669"/>
    <property type="project" value="InterPro"/>
</dbReference>
<dbReference type="GO" id="GO:0004518">
    <property type="term" value="F:nuclease activity"/>
    <property type="evidence" value="ECO:0007669"/>
    <property type="project" value="UniProtKB-KW"/>
</dbReference>
<dbReference type="AlphaFoldDB" id="A0A7D9D7L2"/>
<dbReference type="Pfam" id="PF02498">
    <property type="entry name" value="Bro-N"/>
    <property type="match status" value="1"/>
</dbReference>
<dbReference type="PANTHER" id="PTHR36180">
    <property type="entry name" value="DNA-BINDING PROTEIN-RELATED-RELATED"/>
    <property type="match status" value="1"/>
</dbReference>
<dbReference type="SMART" id="SM01040">
    <property type="entry name" value="Bro-N"/>
    <property type="match status" value="1"/>
</dbReference>
<protein>
    <submittedName>
        <fullName evidence="1">Toxin Bro</fullName>
    </submittedName>
</protein>
<organism evidence="1 2">
    <name type="scientific">Paramuricea clavata</name>
    <name type="common">Red gorgonian</name>
    <name type="synonym">Violescent sea-whip</name>
    <dbReference type="NCBI Taxonomy" id="317549"/>
    <lineage>
        <taxon>Eukaryota</taxon>
        <taxon>Metazoa</taxon>
        <taxon>Cnidaria</taxon>
        <taxon>Anthozoa</taxon>
        <taxon>Octocorallia</taxon>
        <taxon>Malacalcyonacea</taxon>
        <taxon>Plexauridae</taxon>
        <taxon>Paramuricea</taxon>
    </lineage>
</organism>
<sequence>MEKLFRNQKLNACVRIIKKGEDVLFYAKDVARSLGYLDTKKAVKSHVWKEDKCTLGSTRKGVLKDTLSKGHPDTILITEQGLYQLIFGSELNTAKEFRRWVFTEVLPSIRKTGSYELLDRRSLRYNQMIIINETDLHTTVVSYIRDNYPEAVIVPGLGEYQDTVSRRCDAWKKGYKGGQPDIIIENPMGKYKGFAIEFKSPKGTGVISENQDIWLRKLSGIGYMTMISDDLVKTCIRINEYFSLKKTARKVAVKKVVCNTKTYRPRFKSDETQLNLRYLTSIMEDKPEQIQAQVTSEKKKDPKRVAAGKRLAAISKIAKERKRKLVEPKESHSSDNIITYVGVVIALISLVLAFKSHQRETKEDEPKHATETVEMSEKSKMTKEVYNAVLLTAGAVGISMASKKLLKEPLVTPENVKGMAKLAVSVSLSSLLVSYLKDNKYLPDDPFKT</sequence>
<dbReference type="InterPro" id="IPR003497">
    <property type="entry name" value="BRO_N_domain"/>
</dbReference>
<dbReference type="PROSITE" id="PS51750">
    <property type="entry name" value="BRO_N"/>
    <property type="match status" value="1"/>
</dbReference>
<evidence type="ECO:0000313" key="1">
    <source>
        <dbReference type="EMBL" id="CAB3978274.1"/>
    </source>
</evidence>
<dbReference type="Proteomes" id="UP001152795">
    <property type="component" value="Unassembled WGS sequence"/>
</dbReference>
<name>A0A7D9D7L2_PARCT</name>
<accession>A0A7D9D7L2</accession>
<evidence type="ECO:0000313" key="2">
    <source>
        <dbReference type="Proteomes" id="UP001152795"/>
    </source>
</evidence>